<dbReference type="Pfam" id="PF03009">
    <property type="entry name" value="GDPD"/>
    <property type="match status" value="1"/>
</dbReference>
<name>A0ABU9VG50_9BACI</name>
<protein>
    <submittedName>
        <fullName evidence="2">Glycerophosphodiester phosphodiesterase family protein</fullName>
    </submittedName>
</protein>
<feature type="domain" description="GP-PDE" evidence="1">
    <location>
        <begin position="4"/>
        <end position="235"/>
    </location>
</feature>
<dbReference type="PANTHER" id="PTHR46211:SF1">
    <property type="entry name" value="GLYCEROPHOSPHODIESTER PHOSPHODIESTERASE, CYTOPLASMIC"/>
    <property type="match status" value="1"/>
</dbReference>
<dbReference type="Gene3D" id="3.20.20.190">
    <property type="entry name" value="Phosphatidylinositol (PI) phosphodiesterase"/>
    <property type="match status" value="1"/>
</dbReference>
<keyword evidence="3" id="KW-1185">Reference proteome</keyword>
<evidence type="ECO:0000313" key="2">
    <source>
        <dbReference type="EMBL" id="MEN0642867.1"/>
    </source>
</evidence>
<dbReference type="PROSITE" id="PS51704">
    <property type="entry name" value="GP_PDE"/>
    <property type="match status" value="1"/>
</dbReference>
<evidence type="ECO:0000259" key="1">
    <source>
        <dbReference type="PROSITE" id="PS51704"/>
    </source>
</evidence>
<evidence type="ECO:0000313" key="3">
    <source>
        <dbReference type="Proteomes" id="UP001418796"/>
    </source>
</evidence>
<dbReference type="RefSeq" id="WP_343129897.1">
    <property type="nucleotide sequence ID" value="NZ_JBCITK010000001.1"/>
</dbReference>
<dbReference type="PANTHER" id="PTHR46211">
    <property type="entry name" value="GLYCEROPHOSPHORYL DIESTER PHOSPHODIESTERASE"/>
    <property type="match status" value="1"/>
</dbReference>
<dbReference type="Proteomes" id="UP001418796">
    <property type="component" value="Unassembled WGS sequence"/>
</dbReference>
<dbReference type="EMBL" id="JBCITK010000001">
    <property type="protein sequence ID" value="MEN0642867.1"/>
    <property type="molecule type" value="Genomic_DNA"/>
</dbReference>
<comment type="caution">
    <text evidence="2">The sequence shown here is derived from an EMBL/GenBank/DDBJ whole genome shotgun (WGS) entry which is preliminary data.</text>
</comment>
<sequence>MVQTKIFAHRGFSGNYPENTMTAFKEAVKAGADGIELDVQFTQDHVPVIIHDRTVNRMTDGKGFVCDFSLAELQKLRMKEDSSERIPTFEEFLHWVEPHSVYLNVELKTELKDRGEIPELILPLLAKYGVEERAILSSFDHKALHAAKQKKPHIESAALIHQAMMNPSKYLETLGVEGIHFKASTLLMDEVAELQEKGYHLRPYTVNTVDQMNQFFTWGCEGIFTDYPDLALAVRKEFKRL</sequence>
<reference evidence="2 3" key="1">
    <citation type="submission" date="2024-03" db="EMBL/GenBank/DDBJ databases">
        <title>Bacilli Hybrid Assemblies.</title>
        <authorList>
            <person name="Kovac J."/>
        </authorList>
    </citation>
    <scope>NUCLEOTIDE SEQUENCE [LARGE SCALE GENOMIC DNA]</scope>
    <source>
        <strain evidence="2 3">FSL R7-0666</strain>
    </source>
</reference>
<dbReference type="InterPro" id="IPR030395">
    <property type="entry name" value="GP_PDE_dom"/>
</dbReference>
<organism evidence="2 3">
    <name type="scientific">Alkalicoccobacillus gibsonii</name>
    <dbReference type="NCBI Taxonomy" id="79881"/>
    <lineage>
        <taxon>Bacteria</taxon>
        <taxon>Bacillati</taxon>
        <taxon>Bacillota</taxon>
        <taxon>Bacilli</taxon>
        <taxon>Bacillales</taxon>
        <taxon>Bacillaceae</taxon>
        <taxon>Alkalicoccobacillus</taxon>
    </lineage>
</organism>
<proteinExistence type="predicted"/>
<accession>A0ABU9VG50</accession>
<dbReference type="InterPro" id="IPR017946">
    <property type="entry name" value="PLC-like_Pdiesterase_TIM-brl"/>
</dbReference>
<dbReference type="SUPFAM" id="SSF51695">
    <property type="entry name" value="PLC-like phosphodiesterases"/>
    <property type="match status" value="1"/>
</dbReference>
<gene>
    <name evidence="2" type="ORF">MKY91_06885</name>
</gene>